<dbReference type="Proteomes" id="UP000759131">
    <property type="component" value="Unassembled WGS sequence"/>
</dbReference>
<dbReference type="InterPro" id="IPR001611">
    <property type="entry name" value="Leu-rich_rpt"/>
</dbReference>
<keyword evidence="16" id="KW-1185">Reference proteome</keyword>
<evidence type="ECO:0000256" key="8">
    <source>
        <dbReference type="ARBA" id="ARBA00022737"/>
    </source>
</evidence>
<keyword evidence="11" id="KW-0675">Receptor</keyword>
<evidence type="ECO:0000256" key="5">
    <source>
        <dbReference type="ARBA" id="ARBA00022614"/>
    </source>
</evidence>
<dbReference type="Gene3D" id="3.80.10.10">
    <property type="entry name" value="Ribonuclease Inhibitor"/>
    <property type="match status" value="6"/>
</dbReference>
<keyword evidence="10 13" id="KW-0472">Membrane</keyword>
<dbReference type="SUPFAM" id="SSF52200">
    <property type="entry name" value="Toll/Interleukin receptor TIR domain"/>
    <property type="match status" value="1"/>
</dbReference>
<gene>
    <name evidence="15" type="ORF">OSB1V03_LOCUS4669</name>
</gene>
<keyword evidence="7" id="KW-0732">Signal</keyword>
<dbReference type="Gene3D" id="3.40.50.10140">
    <property type="entry name" value="Toll/interleukin-1 receptor homology (TIR) domain"/>
    <property type="match status" value="1"/>
</dbReference>
<dbReference type="FunFam" id="3.80.10.10:FF:001438">
    <property type="entry name" value="Uncharacterized protein"/>
    <property type="match status" value="1"/>
</dbReference>
<evidence type="ECO:0000256" key="12">
    <source>
        <dbReference type="ARBA" id="ARBA00023180"/>
    </source>
</evidence>
<feature type="transmembrane region" description="Helical" evidence="13">
    <location>
        <begin position="1086"/>
        <end position="1110"/>
    </location>
</feature>
<evidence type="ECO:0000256" key="1">
    <source>
        <dbReference type="ARBA" id="ARBA00004167"/>
    </source>
</evidence>
<feature type="domain" description="TIR" evidence="14">
    <location>
        <begin position="1138"/>
        <end position="1273"/>
    </location>
</feature>
<dbReference type="OrthoDB" id="2015831at2759"/>
<keyword evidence="8" id="KW-0677">Repeat</keyword>
<dbReference type="PANTHER" id="PTHR24365:SF541">
    <property type="entry name" value="PROTEIN TOLL-RELATED"/>
    <property type="match status" value="1"/>
</dbReference>
<dbReference type="Pfam" id="PF13676">
    <property type="entry name" value="TIR_2"/>
    <property type="match status" value="1"/>
</dbReference>
<keyword evidence="4" id="KW-1003">Cell membrane</keyword>
<keyword evidence="12" id="KW-0325">Glycoprotein</keyword>
<dbReference type="SMART" id="SM00364">
    <property type="entry name" value="LRR_BAC"/>
    <property type="match status" value="9"/>
</dbReference>
<evidence type="ECO:0000259" key="14">
    <source>
        <dbReference type="PROSITE" id="PS50104"/>
    </source>
</evidence>
<evidence type="ECO:0000256" key="10">
    <source>
        <dbReference type="ARBA" id="ARBA00023136"/>
    </source>
</evidence>
<name>A0A7R9KLF8_9ACAR</name>
<evidence type="ECO:0000256" key="3">
    <source>
        <dbReference type="ARBA" id="ARBA00009634"/>
    </source>
</evidence>
<protein>
    <recommendedName>
        <fullName evidence="14">TIR domain-containing protein</fullName>
    </recommendedName>
</protein>
<dbReference type="GO" id="GO:0005886">
    <property type="term" value="C:plasma membrane"/>
    <property type="evidence" value="ECO:0007669"/>
    <property type="project" value="UniProtKB-SubCell"/>
</dbReference>
<dbReference type="PANTHER" id="PTHR24365">
    <property type="entry name" value="TOLL-LIKE RECEPTOR"/>
    <property type="match status" value="1"/>
</dbReference>
<dbReference type="SMART" id="SM00013">
    <property type="entry name" value="LRRNT"/>
    <property type="match status" value="1"/>
</dbReference>
<dbReference type="PRINTS" id="PR01537">
    <property type="entry name" value="INTRLKN1R1F"/>
</dbReference>
<dbReference type="GO" id="GO:0007165">
    <property type="term" value="P:signal transduction"/>
    <property type="evidence" value="ECO:0007669"/>
    <property type="project" value="InterPro"/>
</dbReference>
<organism evidence="15">
    <name type="scientific">Medioppia subpectinata</name>
    <dbReference type="NCBI Taxonomy" id="1979941"/>
    <lineage>
        <taxon>Eukaryota</taxon>
        <taxon>Metazoa</taxon>
        <taxon>Ecdysozoa</taxon>
        <taxon>Arthropoda</taxon>
        <taxon>Chelicerata</taxon>
        <taxon>Arachnida</taxon>
        <taxon>Acari</taxon>
        <taxon>Acariformes</taxon>
        <taxon>Sarcoptiformes</taxon>
        <taxon>Oribatida</taxon>
        <taxon>Brachypylina</taxon>
        <taxon>Oppioidea</taxon>
        <taxon>Oppiidae</taxon>
        <taxon>Medioppia</taxon>
    </lineage>
</organism>
<dbReference type="InterPro" id="IPR035897">
    <property type="entry name" value="Toll_tir_struct_dom_sf"/>
</dbReference>
<evidence type="ECO:0000256" key="11">
    <source>
        <dbReference type="ARBA" id="ARBA00023170"/>
    </source>
</evidence>
<dbReference type="InterPro" id="IPR000372">
    <property type="entry name" value="LRRNT"/>
</dbReference>
<evidence type="ECO:0000313" key="15">
    <source>
        <dbReference type="EMBL" id="CAD7624224.1"/>
    </source>
</evidence>
<evidence type="ECO:0000256" key="2">
    <source>
        <dbReference type="ARBA" id="ARBA00004236"/>
    </source>
</evidence>
<dbReference type="SMART" id="SM00365">
    <property type="entry name" value="LRR_SD22"/>
    <property type="match status" value="10"/>
</dbReference>
<dbReference type="FunFam" id="3.40.50.10140:FF:000021">
    <property type="entry name" value="Toll receptor 13"/>
    <property type="match status" value="1"/>
</dbReference>
<keyword evidence="6 13" id="KW-0812">Transmembrane</keyword>
<dbReference type="SMART" id="SM00255">
    <property type="entry name" value="TIR"/>
    <property type="match status" value="1"/>
</dbReference>
<accession>A0A7R9KLF8</accession>
<evidence type="ECO:0000256" key="6">
    <source>
        <dbReference type="ARBA" id="ARBA00022692"/>
    </source>
</evidence>
<dbReference type="PROSITE" id="PS50104">
    <property type="entry name" value="TIR"/>
    <property type="match status" value="1"/>
</dbReference>
<dbReference type="EMBL" id="CAJPIZ010002176">
    <property type="protein sequence ID" value="CAG2104654.1"/>
    <property type="molecule type" value="Genomic_DNA"/>
</dbReference>
<evidence type="ECO:0000256" key="7">
    <source>
        <dbReference type="ARBA" id="ARBA00022729"/>
    </source>
</evidence>
<dbReference type="InterPro" id="IPR000157">
    <property type="entry name" value="TIR_dom"/>
</dbReference>
<dbReference type="Pfam" id="PF13855">
    <property type="entry name" value="LRR_8"/>
    <property type="match status" value="6"/>
</dbReference>
<keyword evidence="5" id="KW-0433">Leucine-rich repeat</keyword>
<evidence type="ECO:0000256" key="9">
    <source>
        <dbReference type="ARBA" id="ARBA00022989"/>
    </source>
</evidence>
<dbReference type="InterPro" id="IPR032675">
    <property type="entry name" value="LRR_dom_sf"/>
</dbReference>
<keyword evidence="9 13" id="KW-1133">Transmembrane helix</keyword>
<dbReference type="InterPro" id="IPR003591">
    <property type="entry name" value="Leu-rich_rpt_typical-subtyp"/>
</dbReference>
<dbReference type="PROSITE" id="PS51450">
    <property type="entry name" value="LRR"/>
    <property type="match status" value="5"/>
</dbReference>
<evidence type="ECO:0000256" key="13">
    <source>
        <dbReference type="SAM" id="Phobius"/>
    </source>
</evidence>
<comment type="subcellular location">
    <subcellularLocation>
        <location evidence="2">Cell membrane</location>
    </subcellularLocation>
    <subcellularLocation>
        <location evidence="1">Membrane</location>
        <topology evidence="1">Single-pass membrane protein</topology>
    </subcellularLocation>
</comment>
<dbReference type="SMART" id="SM00369">
    <property type="entry name" value="LRR_TYP"/>
    <property type="match status" value="24"/>
</dbReference>
<reference evidence="15" key="1">
    <citation type="submission" date="2020-11" db="EMBL/GenBank/DDBJ databases">
        <authorList>
            <person name="Tran Van P."/>
        </authorList>
    </citation>
    <scope>NUCLEOTIDE SEQUENCE</scope>
</reference>
<dbReference type="SUPFAM" id="SSF52058">
    <property type="entry name" value="L domain-like"/>
    <property type="match status" value="4"/>
</dbReference>
<comment type="similarity">
    <text evidence="3">Belongs to the Toll-like receptor family.</text>
</comment>
<dbReference type="GO" id="GO:0038023">
    <property type="term" value="F:signaling receptor activity"/>
    <property type="evidence" value="ECO:0007669"/>
    <property type="project" value="TreeGrafter"/>
</dbReference>
<evidence type="ECO:0000313" key="16">
    <source>
        <dbReference type="Proteomes" id="UP000759131"/>
    </source>
</evidence>
<evidence type="ECO:0000256" key="4">
    <source>
        <dbReference type="ARBA" id="ARBA00022475"/>
    </source>
</evidence>
<sequence length="1307" mass="147706">MPSIGGSVFSDCRTTNQNIDNYLTNTSDILLSSPGYPRAACGRSPLVVAHHNHTTNCANRTITTWFLLITLLAITTTTTPVQGVGYVAPGDCTWNHIPQSSFDVSLKCQLRTISATSGLNFSQIQSEHTIRLAVVCDEGPYESRLDNGSLAHLRFLKSLDIENCKLAQLTGGALHGLHQLRNLTVRTHSGSDWGSGAGAPHSLTLTHESLSSLKHLEQLDLGFNYMAHLPQDLFCPLASLKTLNLTRNRLSDFGSFGLIDPATGQLCLQELQRLDLSHNHISVLSETGVASLKNLQALYLQSNRISELAELSFSALKKLHRIDLSNNQLQTIPGRTFRESEELKELHLRNNSLTVLPAGLFSGLSKLLILDVSHNLIGSEWIFPETFADLIRVVVLDLGHNRLRAVNASTFQNQYSLQILYLNHNEIDLIGDNSFASLYNLHTLVLRQNRLKQVGPFTFNGLYVLSDLSLAENEINRVDDNAFRNCTNLQSLHLNGNLLAEVPVAIGALRSLKTLHLNDNGLKVIRNSTFGGPGGGGHQHLQVLRLAGNELTNLTRGALKELPALQHLDLGWNRIGSLDHGVFDDAPTLKRINVENNFLVDINGLFMNLNNLEYLNVSHNRITWFDYALIPRSLRRLDIHHNEIESLGNYFELESALQLEEFDVSHNQIKEISGSAIPNRIRRISLADNRIRVVHQFSFVAKHNITFVDLRNNSLQTLDTNAFRLKPVTAATAPGKQPPEFYVSSNPYHCDCTMEWLQRINSLDTATRQYPRIVDLEQVMCQLPFVRHDQLPVPLTRANSSNFLCKYKSHCFALCHCCDFDACDCEMMCPENCTCYYDQTWNTNVVDCSARQYQAIPARIPMDVTALYLDGNDIYTLTSHTFIGRKNMKQLYLNHSRIHQISNRTFNGLVYLEVLHLEHNELHTLHGYEFDSLHYLKELHLHHNRISAINNNTFIHLKSLQVLHLEYNSIVEYQMWTFNHNTKLTGIYLANNLWSCRCQFMDEFQEWSRVYAPVVHDAHHIRCFVNSTYVGPYIAEFNATLCATGGVGSGGHNSNSTELMAGGSGHKSGPTGPIVSFLPNAFVRDYLLLLLGGLCLVVIVALLMVTLCVYRKELKVWLYSKYGVRLFARSRYAPETEKLFDSFVSYCKKDEAFIAQILAPELECGHPPYRLCLRYRDLPMSGYVAEAITEAIECSHRTIILLSEHFLKSEWCRFELKAAHQEAQCNKNHRLVVVLLDKNNLTELDPDTRMCLRSVPVIHWGDRRFWEKLRYAMPPGRGGQHQLKPMNCPDVRASLEFKRAVNNMKAV</sequence>
<proteinExistence type="inferred from homology"/>
<dbReference type="EMBL" id="OC856751">
    <property type="protein sequence ID" value="CAD7624224.1"/>
    <property type="molecule type" value="Genomic_DNA"/>
</dbReference>